<reference evidence="1 2" key="1">
    <citation type="submission" date="2012-05" db="EMBL/GenBank/DDBJ databases">
        <title>Recombination and specialization in a pathogen metapopulation.</title>
        <authorList>
            <person name="Gardiner A."/>
            <person name="Kemen E."/>
            <person name="Schultz-Larsen T."/>
            <person name="MacLean D."/>
            <person name="Van Oosterhout C."/>
            <person name="Jones J.D.G."/>
        </authorList>
    </citation>
    <scope>NUCLEOTIDE SEQUENCE [LARGE SCALE GENOMIC DNA]</scope>
    <source>
        <strain evidence="1 2">Ac Nc2</strain>
    </source>
</reference>
<dbReference type="Proteomes" id="UP000053237">
    <property type="component" value="Unassembled WGS sequence"/>
</dbReference>
<evidence type="ECO:0000313" key="2">
    <source>
        <dbReference type="Proteomes" id="UP000053237"/>
    </source>
</evidence>
<name>A0A024GI31_9STRA</name>
<protein>
    <submittedName>
        <fullName evidence="1">Uncharacterized protein</fullName>
    </submittedName>
</protein>
<keyword evidence="2" id="KW-1185">Reference proteome</keyword>
<gene>
    <name evidence="1" type="ORF">BN9_071150</name>
</gene>
<dbReference type="EMBL" id="CAIX01000119">
    <property type="protein sequence ID" value="CCI46186.1"/>
    <property type="molecule type" value="Genomic_DNA"/>
</dbReference>
<sequence length="120" mass="13391">MSCNQVSFLTANFIPTRRLLSSIDKWDLGASTEPSEPKLVPSPQVRHFRLYSFPLRPKGRVAVLVLYVHLRLYTPSPGILTVVPSCDCNGKCLLASSCPETAKARLQLMDVAYEIVRIVM</sequence>
<dbReference type="InParanoid" id="A0A024GI31"/>
<proteinExistence type="predicted"/>
<dbReference type="AlphaFoldDB" id="A0A024GI31"/>
<accession>A0A024GI31</accession>
<comment type="caution">
    <text evidence="1">The sequence shown here is derived from an EMBL/GenBank/DDBJ whole genome shotgun (WGS) entry which is preliminary data.</text>
</comment>
<evidence type="ECO:0000313" key="1">
    <source>
        <dbReference type="EMBL" id="CCI46186.1"/>
    </source>
</evidence>
<organism evidence="1 2">
    <name type="scientific">Albugo candida</name>
    <dbReference type="NCBI Taxonomy" id="65357"/>
    <lineage>
        <taxon>Eukaryota</taxon>
        <taxon>Sar</taxon>
        <taxon>Stramenopiles</taxon>
        <taxon>Oomycota</taxon>
        <taxon>Peronosporomycetes</taxon>
        <taxon>Albuginales</taxon>
        <taxon>Albuginaceae</taxon>
        <taxon>Albugo</taxon>
    </lineage>
</organism>